<keyword evidence="2" id="KW-1185">Reference proteome</keyword>
<sequence length="120" mass="13261">MAHDHDNELRTDFLHWECGINGSIIKVNSLDRRVIFDVKVPQIATPSGVTMVSDDSLLVADYNTLSLHLVSSGGRWLKQVWTAPSTRANIGDKLRGVSIESSLCVCVTECGYAYVFDAVY</sequence>
<organism evidence="1 2">
    <name type="scientific">Plakobranchus ocellatus</name>
    <dbReference type="NCBI Taxonomy" id="259542"/>
    <lineage>
        <taxon>Eukaryota</taxon>
        <taxon>Metazoa</taxon>
        <taxon>Spiralia</taxon>
        <taxon>Lophotrochozoa</taxon>
        <taxon>Mollusca</taxon>
        <taxon>Gastropoda</taxon>
        <taxon>Heterobranchia</taxon>
        <taxon>Euthyneura</taxon>
        <taxon>Panpulmonata</taxon>
        <taxon>Sacoglossa</taxon>
        <taxon>Placobranchoidea</taxon>
        <taxon>Plakobranchidae</taxon>
        <taxon>Plakobranchus</taxon>
    </lineage>
</organism>
<evidence type="ECO:0000313" key="2">
    <source>
        <dbReference type="Proteomes" id="UP000735302"/>
    </source>
</evidence>
<gene>
    <name evidence="1" type="ORF">PoB_007551400</name>
</gene>
<reference evidence="1 2" key="1">
    <citation type="journal article" date="2021" name="Elife">
        <title>Chloroplast acquisition without the gene transfer in kleptoplastic sea slugs, Plakobranchus ocellatus.</title>
        <authorList>
            <person name="Maeda T."/>
            <person name="Takahashi S."/>
            <person name="Yoshida T."/>
            <person name="Shimamura S."/>
            <person name="Takaki Y."/>
            <person name="Nagai Y."/>
            <person name="Toyoda A."/>
            <person name="Suzuki Y."/>
            <person name="Arimoto A."/>
            <person name="Ishii H."/>
            <person name="Satoh N."/>
            <person name="Nishiyama T."/>
            <person name="Hasebe M."/>
            <person name="Maruyama T."/>
            <person name="Minagawa J."/>
            <person name="Obokata J."/>
            <person name="Shigenobu S."/>
        </authorList>
    </citation>
    <scope>NUCLEOTIDE SEQUENCE [LARGE SCALE GENOMIC DNA]</scope>
</reference>
<name>A0AAV4DY68_9GAST</name>
<comment type="caution">
    <text evidence="1">The sequence shown here is derived from an EMBL/GenBank/DDBJ whole genome shotgun (WGS) entry which is preliminary data.</text>
</comment>
<dbReference type="AlphaFoldDB" id="A0AAV4DY68"/>
<protein>
    <submittedName>
        <fullName evidence="1">Uncharacterized protein</fullName>
    </submittedName>
</protein>
<evidence type="ECO:0000313" key="1">
    <source>
        <dbReference type="EMBL" id="GFO49009.1"/>
    </source>
</evidence>
<accession>A0AAV4DY68</accession>
<proteinExistence type="predicted"/>
<dbReference type="Proteomes" id="UP000735302">
    <property type="component" value="Unassembled WGS sequence"/>
</dbReference>
<dbReference type="EMBL" id="BLXT01008455">
    <property type="protein sequence ID" value="GFO49009.1"/>
    <property type="molecule type" value="Genomic_DNA"/>
</dbReference>